<dbReference type="InterPro" id="IPR036388">
    <property type="entry name" value="WH-like_DNA-bd_sf"/>
</dbReference>
<keyword evidence="7" id="KW-1185">Reference proteome</keyword>
<dbReference type="InterPro" id="IPR036390">
    <property type="entry name" value="WH_DNA-bd_sf"/>
</dbReference>
<evidence type="ECO:0000259" key="5">
    <source>
        <dbReference type="PROSITE" id="PS50931"/>
    </source>
</evidence>
<accession>B8IBA3</accession>
<evidence type="ECO:0000256" key="2">
    <source>
        <dbReference type="ARBA" id="ARBA00023015"/>
    </source>
</evidence>
<keyword evidence="4" id="KW-0804">Transcription</keyword>
<dbReference type="SUPFAM" id="SSF53850">
    <property type="entry name" value="Periplasmic binding protein-like II"/>
    <property type="match status" value="1"/>
</dbReference>
<dbReference type="Pfam" id="PF03466">
    <property type="entry name" value="LysR_substrate"/>
    <property type="match status" value="1"/>
</dbReference>
<sequence>MPCRFLDQRLRLSQLRIVDALEVHRSLLKAATVLGVRQPALSKSLHEIEDILQARLFDRHSRGVRPTEAGMVFVRAARRILAEVRRLDEEFDLLAAPGGGSVAVGVLPVAAAGMLPGALARLKATHPDIPIRLQQGRTEELLPLLASGELDFVVGRLYAPALPDQFLREPLRTEPISILARAEPPIFAGPATIEALRRYELVLPTVSQFLRLTHNTDPRRRLSTIARRSKVVRRAHH</sequence>
<dbReference type="OrthoDB" id="8479357at2"/>
<dbReference type="GO" id="GO:0003677">
    <property type="term" value="F:DNA binding"/>
    <property type="evidence" value="ECO:0007669"/>
    <property type="project" value="UniProtKB-KW"/>
</dbReference>
<organism evidence="6 7">
    <name type="scientific">Methylobacterium nodulans (strain LMG 21967 / CNCM I-2342 / ORS 2060)</name>
    <dbReference type="NCBI Taxonomy" id="460265"/>
    <lineage>
        <taxon>Bacteria</taxon>
        <taxon>Pseudomonadati</taxon>
        <taxon>Pseudomonadota</taxon>
        <taxon>Alphaproteobacteria</taxon>
        <taxon>Hyphomicrobiales</taxon>
        <taxon>Methylobacteriaceae</taxon>
        <taxon>Methylobacterium</taxon>
    </lineage>
</organism>
<evidence type="ECO:0000313" key="6">
    <source>
        <dbReference type="EMBL" id="ACL57318.1"/>
    </source>
</evidence>
<dbReference type="HOGENOM" id="CLU_039613_20_1_5"/>
<dbReference type="GO" id="GO:0005829">
    <property type="term" value="C:cytosol"/>
    <property type="evidence" value="ECO:0007669"/>
    <property type="project" value="TreeGrafter"/>
</dbReference>
<dbReference type="PANTHER" id="PTHR30419">
    <property type="entry name" value="HTH-TYPE TRANSCRIPTIONAL REGULATOR YBHD"/>
    <property type="match status" value="1"/>
</dbReference>
<proteinExistence type="inferred from homology"/>
<evidence type="ECO:0000256" key="4">
    <source>
        <dbReference type="ARBA" id="ARBA00023163"/>
    </source>
</evidence>
<keyword evidence="3" id="KW-0238">DNA-binding</keyword>
<dbReference type="PROSITE" id="PS50931">
    <property type="entry name" value="HTH_LYSR"/>
    <property type="match status" value="1"/>
</dbReference>
<protein>
    <submittedName>
        <fullName evidence="6">Transcriptional regulator, LysR family</fullName>
    </submittedName>
</protein>
<dbReference type="AlphaFoldDB" id="B8IBA3"/>
<dbReference type="PANTHER" id="PTHR30419:SF8">
    <property type="entry name" value="NITROGEN ASSIMILATION TRANSCRIPTIONAL ACTIVATOR-RELATED"/>
    <property type="match status" value="1"/>
</dbReference>
<dbReference type="SUPFAM" id="SSF46785">
    <property type="entry name" value="Winged helix' DNA-binding domain"/>
    <property type="match status" value="1"/>
</dbReference>
<comment type="similarity">
    <text evidence="1">Belongs to the LysR transcriptional regulatory family.</text>
</comment>
<dbReference type="eggNOG" id="COG0583">
    <property type="taxonomic scope" value="Bacteria"/>
</dbReference>
<dbReference type="Proteomes" id="UP000008207">
    <property type="component" value="Chromosome"/>
</dbReference>
<dbReference type="InterPro" id="IPR000847">
    <property type="entry name" value="LysR_HTH_N"/>
</dbReference>
<keyword evidence="2" id="KW-0805">Transcription regulation</keyword>
<dbReference type="InterPro" id="IPR050950">
    <property type="entry name" value="HTH-type_LysR_regulators"/>
</dbReference>
<gene>
    <name evidence="6" type="ordered locus">Mnod_2343</name>
</gene>
<dbReference type="STRING" id="460265.Mnod_2343"/>
<name>B8IBA3_METNO</name>
<dbReference type="Gene3D" id="3.40.190.10">
    <property type="entry name" value="Periplasmic binding protein-like II"/>
    <property type="match status" value="1"/>
</dbReference>
<evidence type="ECO:0000256" key="3">
    <source>
        <dbReference type="ARBA" id="ARBA00023125"/>
    </source>
</evidence>
<dbReference type="Pfam" id="PF00126">
    <property type="entry name" value="HTH_1"/>
    <property type="match status" value="1"/>
</dbReference>
<dbReference type="InterPro" id="IPR005119">
    <property type="entry name" value="LysR_subst-bd"/>
</dbReference>
<dbReference type="Gene3D" id="1.10.10.10">
    <property type="entry name" value="Winged helix-like DNA-binding domain superfamily/Winged helix DNA-binding domain"/>
    <property type="match status" value="1"/>
</dbReference>
<dbReference type="EMBL" id="CP001349">
    <property type="protein sequence ID" value="ACL57318.1"/>
    <property type="molecule type" value="Genomic_DNA"/>
</dbReference>
<evidence type="ECO:0000256" key="1">
    <source>
        <dbReference type="ARBA" id="ARBA00009437"/>
    </source>
</evidence>
<dbReference type="GO" id="GO:0003700">
    <property type="term" value="F:DNA-binding transcription factor activity"/>
    <property type="evidence" value="ECO:0007669"/>
    <property type="project" value="InterPro"/>
</dbReference>
<dbReference type="RefSeq" id="WP_015928998.1">
    <property type="nucleotide sequence ID" value="NC_011894.1"/>
</dbReference>
<reference evidence="6 7" key="1">
    <citation type="submission" date="2009-01" db="EMBL/GenBank/DDBJ databases">
        <title>Complete sequence of chromosome of Methylobacterium nodulans ORS 2060.</title>
        <authorList>
            <consortium name="US DOE Joint Genome Institute"/>
            <person name="Lucas S."/>
            <person name="Copeland A."/>
            <person name="Lapidus A."/>
            <person name="Glavina del Rio T."/>
            <person name="Dalin E."/>
            <person name="Tice H."/>
            <person name="Bruce D."/>
            <person name="Goodwin L."/>
            <person name="Pitluck S."/>
            <person name="Sims D."/>
            <person name="Brettin T."/>
            <person name="Detter J.C."/>
            <person name="Han C."/>
            <person name="Larimer F."/>
            <person name="Land M."/>
            <person name="Hauser L."/>
            <person name="Kyrpides N."/>
            <person name="Ivanova N."/>
            <person name="Marx C.J."/>
            <person name="Richardson P."/>
        </authorList>
    </citation>
    <scope>NUCLEOTIDE SEQUENCE [LARGE SCALE GENOMIC DNA]</scope>
    <source>
        <strain evidence="7">LMG 21967 / CNCM I-2342 / ORS 2060</strain>
    </source>
</reference>
<evidence type="ECO:0000313" key="7">
    <source>
        <dbReference type="Proteomes" id="UP000008207"/>
    </source>
</evidence>
<dbReference type="KEGG" id="mno:Mnod_2343"/>
<feature type="domain" description="HTH lysR-type" evidence="5">
    <location>
        <begin position="10"/>
        <end position="67"/>
    </location>
</feature>